<dbReference type="RefSeq" id="WP_089335695.1">
    <property type="nucleotide sequence ID" value="NZ_FZNO01000005.1"/>
</dbReference>
<sequence>MTGAAWPGLLALAAAVLVWSPQARLTAHRVRSLRPTPEPAGVASVGPTRRRRWLLAGAAGVAAGLLVGGLSGAAVAPVVAVVGERWLRTTEEGGGADDRTTLLRELPAACDLLGVCLSAGVPVGTALAAVGAAVPAPLGPHLAGVAALARLGAEPRRAWADVPVELAALGRVLVRAGESGAAAAPALRALAADSRASLRAGTEAAVQRAGVWVLAPLGACFLPAFVCLGVAPLVLGIAAEVFR</sequence>
<dbReference type="PANTHER" id="PTHR35007:SF3">
    <property type="entry name" value="POSSIBLE CONSERVED ALANINE RICH MEMBRANE PROTEIN"/>
    <property type="match status" value="1"/>
</dbReference>
<dbReference type="PANTHER" id="PTHR35007">
    <property type="entry name" value="INTEGRAL MEMBRANE PROTEIN-RELATED"/>
    <property type="match status" value="1"/>
</dbReference>
<evidence type="ECO:0000313" key="9">
    <source>
        <dbReference type="Proteomes" id="UP000198403"/>
    </source>
</evidence>
<feature type="transmembrane region" description="Helical" evidence="6">
    <location>
        <begin position="53"/>
        <end position="82"/>
    </location>
</feature>
<accession>A0A238VWL1</accession>
<keyword evidence="9" id="KW-1185">Reference proteome</keyword>
<keyword evidence="2" id="KW-1003">Cell membrane</keyword>
<feature type="transmembrane region" description="Helical" evidence="6">
    <location>
        <begin position="209"/>
        <end position="239"/>
    </location>
</feature>
<evidence type="ECO:0000256" key="6">
    <source>
        <dbReference type="SAM" id="Phobius"/>
    </source>
</evidence>
<evidence type="ECO:0000313" key="8">
    <source>
        <dbReference type="EMBL" id="SNR38514.1"/>
    </source>
</evidence>
<comment type="subcellular location">
    <subcellularLocation>
        <location evidence="1">Cell membrane</location>
        <topology evidence="1">Multi-pass membrane protein</topology>
    </subcellularLocation>
</comment>
<keyword evidence="3 6" id="KW-0812">Transmembrane</keyword>
<dbReference type="GO" id="GO:0005886">
    <property type="term" value="C:plasma membrane"/>
    <property type="evidence" value="ECO:0007669"/>
    <property type="project" value="UniProtKB-SubCell"/>
</dbReference>
<evidence type="ECO:0000256" key="2">
    <source>
        <dbReference type="ARBA" id="ARBA00022475"/>
    </source>
</evidence>
<evidence type="ECO:0000256" key="3">
    <source>
        <dbReference type="ARBA" id="ARBA00022692"/>
    </source>
</evidence>
<protein>
    <submittedName>
        <fullName evidence="8">Type II secretion system (T2SS), protein F</fullName>
    </submittedName>
</protein>
<evidence type="ECO:0000256" key="4">
    <source>
        <dbReference type="ARBA" id="ARBA00022989"/>
    </source>
</evidence>
<dbReference type="AlphaFoldDB" id="A0A238VWL1"/>
<evidence type="ECO:0000256" key="1">
    <source>
        <dbReference type="ARBA" id="ARBA00004651"/>
    </source>
</evidence>
<keyword evidence="5 6" id="KW-0472">Membrane</keyword>
<dbReference type="OrthoDB" id="3267562at2"/>
<name>A0A238VWL1_9ACTN</name>
<proteinExistence type="predicted"/>
<keyword evidence="4 6" id="KW-1133">Transmembrane helix</keyword>
<evidence type="ECO:0000256" key="5">
    <source>
        <dbReference type="ARBA" id="ARBA00023136"/>
    </source>
</evidence>
<reference evidence="8 9" key="1">
    <citation type="submission" date="2017-06" db="EMBL/GenBank/DDBJ databases">
        <authorList>
            <person name="Kim H.J."/>
            <person name="Triplett B.A."/>
        </authorList>
    </citation>
    <scope>NUCLEOTIDE SEQUENCE [LARGE SCALE GENOMIC DNA]</scope>
    <source>
        <strain evidence="8 9">DSM 44272</strain>
    </source>
</reference>
<dbReference type="Pfam" id="PF00482">
    <property type="entry name" value="T2SSF"/>
    <property type="match status" value="1"/>
</dbReference>
<dbReference type="Proteomes" id="UP000198403">
    <property type="component" value="Unassembled WGS sequence"/>
</dbReference>
<gene>
    <name evidence="8" type="ORF">SAMN06272737_10594</name>
</gene>
<dbReference type="EMBL" id="FZNO01000005">
    <property type="protein sequence ID" value="SNR38514.1"/>
    <property type="molecule type" value="Genomic_DNA"/>
</dbReference>
<organism evidence="8 9">
    <name type="scientific">Blastococcus mobilis</name>
    <dbReference type="NCBI Taxonomy" id="1938746"/>
    <lineage>
        <taxon>Bacteria</taxon>
        <taxon>Bacillati</taxon>
        <taxon>Actinomycetota</taxon>
        <taxon>Actinomycetes</taxon>
        <taxon>Geodermatophilales</taxon>
        <taxon>Geodermatophilaceae</taxon>
        <taxon>Blastococcus</taxon>
    </lineage>
</organism>
<dbReference type="InterPro" id="IPR018076">
    <property type="entry name" value="T2SS_GspF_dom"/>
</dbReference>
<evidence type="ECO:0000259" key="7">
    <source>
        <dbReference type="Pfam" id="PF00482"/>
    </source>
</evidence>
<feature type="domain" description="Type II secretion system protein GspF" evidence="7">
    <location>
        <begin position="109"/>
        <end position="228"/>
    </location>
</feature>